<organism evidence="2 3">
    <name type="scientific">Candidatus Cryptobacteroides faecigallinarum</name>
    <dbReference type="NCBI Taxonomy" id="2840763"/>
    <lineage>
        <taxon>Bacteria</taxon>
        <taxon>Pseudomonadati</taxon>
        <taxon>Bacteroidota</taxon>
        <taxon>Bacteroidia</taxon>
        <taxon>Bacteroidales</taxon>
        <taxon>Candidatus Cryptobacteroides</taxon>
    </lineage>
</organism>
<evidence type="ECO:0000313" key="3">
    <source>
        <dbReference type="Proteomes" id="UP000823757"/>
    </source>
</evidence>
<comment type="caution">
    <text evidence="2">The sequence shown here is derived from an EMBL/GenBank/DDBJ whole genome shotgun (WGS) entry which is preliminary data.</text>
</comment>
<feature type="chain" id="PRO_5038449425" description="Outer membrane protein beta-barrel domain-containing protein" evidence="1">
    <location>
        <begin position="20"/>
        <end position="227"/>
    </location>
</feature>
<dbReference type="AlphaFoldDB" id="A0A9D9NI31"/>
<protein>
    <recommendedName>
        <fullName evidence="4">Outer membrane protein beta-barrel domain-containing protein</fullName>
    </recommendedName>
</protein>
<feature type="signal peptide" evidence="1">
    <location>
        <begin position="1"/>
        <end position="19"/>
    </location>
</feature>
<evidence type="ECO:0008006" key="4">
    <source>
        <dbReference type="Google" id="ProtNLM"/>
    </source>
</evidence>
<name>A0A9D9NI31_9BACT</name>
<sequence length="227" mass="25024">MKKIGIVLTMLFVGLAMYAQEPQVLVLKDGTVVKGNVEKLPDGGARVTNEFGDIFEYSADEVSYAGKELSERQMKKQQKAASARDYAAPMKGYKLFLEPGIGVGSFPYNSTYYPYPMVMFNVINGYSFSQYLYVGGGIGLNTCVQELFIPIYAHIRSSFIKKRTSPFVSASFGYAFAVDENYRSAGFADIGLGICVKRKRKGEVWISLNGEACGTWTGALLKVGYSF</sequence>
<dbReference type="EMBL" id="JADIMD010000053">
    <property type="protein sequence ID" value="MBO8474436.1"/>
    <property type="molecule type" value="Genomic_DNA"/>
</dbReference>
<dbReference type="Proteomes" id="UP000823757">
    <property type="component" value="Unassembled WGS sequence"/>
</dbReference>
<evidence type="ECO:0000256" key="1">
    <source>
        <dbReference type="SAM" id="SignalP"/>
    </source>
</evidence>
<accession>A0A9D9NI31</accession>
<reference evidence="2" key="2">
    <citation type="journal article" date="2021" name="PeerJ">
        <title>Extensive microbial diversity within the chicken gut microbiome revealed by metagenomics and culture.</title>
        <authorList>
            <person name="Gilroy R."/>
            <person name="Ravi A."/>
            <person name="Getino M."/>
            <person name="Pursley I."/>
            <person name="Horton D.L."/>
            <person name="Alikhan N.F."/>
            <person name="Baker D."/>
            <person name="Gharbi K."/>
            <person name="Hall N."/>
            <person name="Watson M."/>
            <person name="Adriaenssens E.M."/>
            <person name="Foster-Nyarko E."/>
            <person name="Jarju S."/>
            <person name="Secka A."/>
            <person name="Antonio M."/>
            <person name="Oren A."/>
            <person name="Chaudhuri R.R."/>
            <person name="La Ragione R."/>
            <person name="Hildebrand F."/>
            <person name="Pallen M.J."/>
        </authorList>
    </citation>
    <scope>NUCLEOTIDE SEQUENCE</scope>
    <source>
        <strain evidence="2">B1-13419</strain>
    </source>
</reference>
<proteinExistence type="predicted"/>
<evidence type="ECO:0000313" key="2">
    <source>
        <dbReference type="EMBL" id="MBO8474436.1"/>
    </source>
</evidence>
<reference evidence="2" key="1">
    <citation type="submission" date="2020-10" db="EMBL/GenBank/DDBJ databases">
        <authorList>
            <person name="Gilroy R."/>
        </authorList>
    </citation>
    <scope>NUCLEOTIDE SEQUENCE</scope>
    <source>
        <strain evidence="2">B1-13419</strain>
    </source>
</reference>
<gene>
    <name evidence="2" type="ORF">IAB91_03985</name>
</gene>
<keyword evidence="1" id="KW-0732">Signal</keyword>